<dbReference type="PROSITE" id="PS50104">
    <property type="entry name" value="TIR"/>
    <property type="match status" value="1"/>
</dbReference>
<sequence length="215" mass="25473">MPYINDVFISYKRGRIIEQWINEIFLPLFTENLDYELPDPPKIFIDSTGLTPGVGYWDELFVNLFYSKCIVSIWSPPYFRRSEWCVKEFLTMKHRQELWELGPLKMPKTLIWPVIYREVNPLPEIASGLQYSNYSEFNLVGDAFFKTKSYLLFQKKLQKDIKYVSEIILHAPPLNTEWETYEGKAKIISTLNEYFSKVQGIESTINQKLVTWSEK</sequence>
<keyword evidence="3" id="KW-1185">Reference proteome</keyword>
<dbReference type="Proteomes" id="UP000436006">
    <property type="component" value="Unassembled WGS sequence"/>
</dbReference>
<proteinExistence type="predicted"/>
<dbReference type="RefSeq" id="WP_157583655.1">
    <property type="nucleotide sequence ID" value="NZ_WPIN01000002.1"/>
</dbReference>
<dbReference type="GO" id="GO:0007165">
    <property type="term" value="P:signal transduction"/>
    <property type="evidence" value="ECO:0007669"/>
    <property type="project" value="InterPro"/>
</dbReference>
<evidence type="ECO:0000313" key="3">
    <source>
        <dbReference type="Proteomes" id="UP000436006"/>
    </source>
</evidence>
<feature type="domain" description="TIR" evidence="1">
    <location>
        <begin position="3"/>
        <end position="165"/>
    </location>
</feature>
<dbReference type="InterPro" id="IPR000157">
    <property type="entry name" value="TIR_dom"/>
</dbReference>
<dbReference type="InterPro" id="IPR035897">
    <property type="entry name" value="Toll_tir_struct_dom_sf"/>
</dbReference>
<organism evidence="2 3">
    <name type="scientific">Spirosoma arboris</name>
    <dbReference type="NCBI Taxonomy" id="2682092"/>
    <lineage>
        <taxon>Bacteria</taxon>
        <taxon>Pseudomonadati</taxon>
        <taxon>Bacteroidota</taxon>
        <taxon>Cytophagia</taxon>
        <taxon>Cytophagales</taxon>
        <taxon>Cytophagaceae</taxon>
        <taxon>Spirosoma</taxon>
    </lineage>
</organism>
<dbReference type="Gene3D" id="3.40.50.10140">
    <property type="entry name" value="Toll/interleukin-1 receptor homology (TIR) domain"/>
    <property type="match status" value="1"/>
</dbReference>
<accession>A0A7K1S6C8</accession>
<evidence type="ECO:0000259" key="1">
    <source>
        <dbReference type="PROSITE" id="PS50104"/>
    </source>
</evidence>
<dbReference type="AlphaFoldDB" id="A0A7K1S6C8"/>
<comment type="caution">
    <text evidence="2">The sequence shown here is derived from an EMBL/GenBank/DDBJ whole genome shotgun (WGS) entry which is preliminary data.</text>
</comment>
<dbReference type="SUPFAM" id="SSF52200">
    <property type="entry name" value="Toll/Interleukin receptor TIR domain"/>
    <property type="match status" value="1"/>
</dbReference>
<evidence type="ECO:0000313" key="2">
    <source>
        <dbReference type="EMBL" id="MVM29382.1"/>
    </source>
</evidence>
<reference evidence="2 3" key="1">
    <citation type="submission" date="2019-12" db="EMBL/GenBank/DDBJ databases">
        <title>Spirosoma sp. HMF4905 genome sequencing and assembly.</title>
        <authorList>
            <person name="Kang H."/>
            <person name="Cha I."/>
            <person name="Kim H."/>
            <person name="Joh K."/>
        </authorList>
    </citation>
    <scope>NUCLEOTIDE SEQUENCE [LARGE SCALE GENOMIC DNA]</scope>
    <source>
        <strain evidence="2 3">HMF4905</strain>
    </source>
</reference>
<dbReference type="EMBL" id="WPIN01000002">
    <property type="protein sequence ID" value="MVM29382.1"/>
    <property type="molecule type" value="Genomic_DNA"/>
</dbReference>
<gene>
    <name evidence="2" type="ORF">GO755_05005</name>
</gene>
<name>A0A7K1S6C8_9BACT</name>
<protein>
    <recommendedName>
        <fullName evidence="1">TIR domain-containing protein</fullName>
    </recommendedName>
</protein>